<evidence type="ECO:0000256" key="4">
    <source>
        <dbReference type="PROSITE-ProRule" id="PRU00024"/>
    </source>
</evidence>
<dbReference type="PROSITE" id="PS50089">
    <property type="entry name" value="ZF_RING_2"/>
    <property type="match status" value="1"/>
</dbReference>
<dbReference type="PROSITE" id="PS50119">
    <property type="entry name" value="ZF_BBOX"/>
    <property type="match status" value="2"/>
</dbReference>
<dbReference type="OMA" id="CHECEGQ"/>
<reference evidence="7 8" key="1">
    <citation type="journal article" date="2013" name="Nature">
        <title>Insights into bilaterian evolution from three spiralian genomes.</title>
        <authorList>
            <person name="Simakov O."/>
            <person name="Marletaz F."/>
            <person name="Cho S.J."/>
            <person name="Edsinger-Gonzales E."/>
            <person name="Havlak P."/>
            <person name="Hellsten U."/>
            <person name="Kuo D.H."/>
            <person name="Larsson T."/>
            <person name="Lv J."/>
            <person name="Arendt D."/>
            <person name="Savage R."/>
            <person name="Osoegawa K."/>
            <person name="de Jong P."/>
            <person name="Grimwood J."/>
            <person name="Chapman J.A."/>
            <person name="Shapiro H."/>
            <person name="Aerts A."/>
            <person name="Otillar R.P."/>
            <person name="Terry A.Y."/>
            <person name="Boore J.L."/>
            <person name="Grigoriev I.V."/>
            <person name="Lindberg D.R."/>
            <person name="Seaver E.C."/>
            <person name="Weisblat D.A."/>
            <person name="Putnam N.H."/>
            <person name="Rokhsar D.S."/>
        </authorList>
    </citation>
    <scope>NUCLEOTIDE SEQUENCE [LARGE SCALE GENOMIC DNA]</scope>
</reference>
<evidence type="ECO:0000259" key="5">
    <source>
        <dbReference type="PROSITE" id="PS50089"/>
    </source>
</evidence>
<dbReference type="PROSITE" id="PS00518">
    <property type="entry name" value="ZF_RING_1"/>
    <property type="match status" value="1"/>
</dbReference>
<dbReference type="InterPro" id="IPR013083">
    <property type="entry name" value="Znf_RING/FYVE/PHD"/>
</dbReference>
<feature type="domain" description="RING-type" evidence="5">
    <location>
        <begin position="16"/>
        <end position="62"/>
    </location>
</feature>
<dbReference type="GeneID" id="20237630"/>
<dbReference type="InterPro" id="IPR047153">
    <property type="entry name" value="TRIM45/56/19-like"/>
</dbReference>
<dbReference type="SUPFAM" id="SSF57845">
    <property type="entry name" value="B-box zinc-binding domain"/>
    <property type="match status" value="1"/>
</dbReference>
<protein>
    <recommendedName>
        <fullName evidence="9">RING-type domain-containing protein</fullName>
    </recommendedName>
</protein>
<proteinExistence type="predicted"/>
<feature type="domain" description="B box-type" evidence="6">
    <location>
        <begin position="159"/>
        <end position="203"/>
    </location>
</feature>
<dbReference type="GO" id="GO:0008270">
    <property type="term" value="F:zinc ion binding"/>
    <property type="evidence" value="ECO:0007669"/>
    <property type="project" value="UniProtKB-KW"/>
</dbReference>
<dbReference type="OrthoDB" id="6100131at2759"/>
<evidence type="ECO:0008006" key="9">
    <source>
        <dbReference type="Google" id="ProtNLM"/>
    </source>
</evidence>
<organism evidence="7 8">
    <name type="scientific">Lottia gigantea</name>
    <name type="common">Giant owl limpet</name>
    <dbReference type="NCBI Taxonomy" id="225164"/>
    <lineage>
        <taxon>Eukaryota</taxon>
        <taxon>Metazoa</taxon>
        <taxon>Spiralia</taxon>
        <taxon>Lophotrochozoa</taxon>
        <taxon>Mollusca</taxon>
        <taxon>Gastropoda</taxon>
        <taxon>Patellogastropoda</taxon>
        <taxon>Lottioidea</taxon>
        <taxon>Lottiidae</taxon>
        <taxon>Lottia</taxon>
    </lineage>
</organism>
<keyword evidence="1" id="KW-0479">Metal-binding</keyword>
<keyword evidence="8" id="KW-1185">Reference proteome</keyword>
<evidence type="ECO:0000259" key="6">
    <source>
        <dbReference type="PROSITE" id="PS50119"/>
    </source>
</evidence>
<dbReference type="SMART" id="SM00184">
    <property type="entry name" value="RING"/>
    <property type="match status" value="1"/>
</dbReference>
<dbReference type="KEGG" id="lgi:LOTGIDRAFT_158092"/>
<dbReference type="SUPFAM" id="SSF57850">
    <property type="entry name" value="RING/U-box"/>
    <property type="match status" value="1"/>
</dbReference>
<gene>
    <name evidence="7" type="ORF">LOTGIDRAFT_158092</name>
</gene>
<feature type="domain" description="B box-type" evidence="6">
    <location>
        <begin position="101"/>
        <end position="148"/>
    </location>
</feature>
<keyword evidence="3" id="KW-0862">Zinc</keyword>
<dbReference type="RefSeq" id="XP_009049372.1">
    <property type="nucleotide sequence ID" value="XM_009051124.1"/>
</dbReference>
<evidence type="ECO:0000313" key="7">
    <source>
        <dbReference type="EMBL" id="ESO99932.1"/>
    </source>
</evidence>
<dbReference type="Gene3D" id="3.30.40.10">
    <property type="entry name" value="Zinc/RING finger domain, C3HC4 (zinc finger)"/>
    <property type="match status" value="1"/>
</dbReference>
<dbReference type="InterPro" id="IPR011042">
    <property type="entry name" value="6-blade_b-propeller_TolB-like"/>
</dbReference>
<evidence type="ECO:0000256" key="1">
    <source>
        <dbReference type="ARBA" id="ARBA00022723"/>
    </source>
</evidence>
<dbReference type="EMBL" id="KB200869">
    <property type="protein sequence ID" value="ESO99932.1"/>
    <property type="molecule type" value="Genomic_DNA"/>
</dbReference>
<dbReference type="InterPro" id="IPR017907">
    <property type="entry name" value="Znf_RING_CS"/>
</dbReference>
<evidence type="ECO:0000256" key="3">
    <source>
        <dbReference type="ARBA" id="ARBA00022833"/>
    </source>
</evidence>
<dbReference type="Gene3D" id="2.120.10.30">
    <property type="entry name" value="TolB, C-terminal domain"/>
    <property type="match status" value="1"/>
</dbReference>
<evidence type="ECO:0000313" key="8">
    <source>
        <dbReference type="Proteomes" id="UP000030746"/>
    </source>
</evidence>
<sequence length="522" mass="59271">MELEEEVTLVYDQRTCCLCHKFYTRPKVLPCHHYFCEVCLCDYLKSRLDAFERSCFPCPLCQTICSAPDFKRHQTKWASCFPSVDVHHIIVEAQHGVSFDCQNCKHKYQRRQSVADNGVWCDTCRLTLCLDCERDHRRQFEDHVLLPVIDGSNARNKLNYRRACAIHHDKFNDYYCVKCRLAICSNCIELSHYRCAEIDIIREDLSDILPSETSQSTVFPSRTQSLYSSPYKHREIYETSSPKKTSTDQDVTLRNVVRLDTKFSTDISPCLCEDILVIETVTLVTIIVADINNNSLKAFSNKVGKDANSELKMPSKPYRIANIGNDHIATTLPLTSKILIIKVASNLEVKATVDTEKRYCGIVGLKGNKLLVTTAWSTPVTIDIINSAGEILVSMAEDKMGHSLLSASLTYIKQLPSGEILVSDWSKETILCLTPDLKTVVWKYHDTEHRLDHPLGFDCNRQGQIFVADFDENCITELSSHGKFQRKLITGVEEPKSVAMDKRGKMYIATGDGNIKIVSLEK</sequence>
<dbReference type="CTD" id="20237630"/>
<dbReference type="SUPFAM" id="SSF101898">
    <property type="entry name" value="NHL repeat"/>
    <property type="match status" value="1"/>
</dbReference>
<dbReference type="AlphaFoldDB" id="V4ARR8"/>
<dbReference type="Proteomes" id="UP000030746">
    <property type="component" value="Unassembled WGS sequence"/>
</dbReference>
<accession>V4ARR8</accession>
<dbReference type="InterPro" id="IPR000315">
    <property type="entry name" value="Znf_B-box"/>
</dbReference>
<dbReference type="HOGENOM" id="CLU_522055_0_0_1"/>
<dbReference type="InterPro" id="IPR001841">
    <property type="entry name" value="Znf_RING"/>
</dbReference>
<name>V4ARR8_LOTGI</name>
<evidence type="ECO:0000256" key="2">
    <source>
        <dbReference type="ARBA" id="ARBA00022771"/>
    </source>
</evidence>
<dbReference type="PANTHER" id="PTHR25462:SF296">
    <property type="entry name" value="MEIOTIC P26, ISOFORM F"/>
    <property type="match status" value="1"/>
</dbReference>
<dbReference type="PANTHER" id="PTHR25462">
    <property type="entry name" value="BONUS, ISOFORM C-RELATED"/>
    <property type="match status" value="1"/>
</dbReference>
<dbReference type="Gene3D" id="3.30.160.60">
    <property type="entry name" value="Classic Zinc Finger"/>
    <property type="match status" value="1"/>
</dbReference>
<keyword evidence="2 4" id="KW-0863">Zinc-finger</keyword>